<gene>
    <name evidence="2" type="ORF">J2S11_000183</name>
</gene>
<dbReference type="EMBL" id="JAUSTY010000001">
    <property type="protein sequence ID" value="MDQ0164284.1"/>
    <property type="molecule type" value="Genomic_DNA"/>
</dbReference>
<feature type="compositionally biased region" description="Basic and acidic residues" evidence="1">
    <location>
        <begin position="73"/>
        <end position="90"/>
    </location>
</feature>
<evidence type="ECO:0000256" key="1">
    <source>
        <dbReference type="SAM" id="MobiDB-lite"/>
    </source>
</evidence>
<accession>A0ABT9VTS9</accession>
<keyword evidence="3" id="KW-1185">Reference proteome</keyword>
<name>A0ABT9VTS9_9BACI</name>
<protein>
    <recommendedName>
        <fullName evidence="4">Cytosolic protein</fullName>
    </recommendedName>
</protein>
<proteinExistence type="predicted"/>
<sequence length="98" mass="11423">MSKKQENNNKNMEQADEQDVFTPLSTEYNYLHSRTLEEFPEGPYQSTIEGELGKTSGWSTGEEVNPRFSYENEELHESSERLDPQADPTRKNPQQKIR</sequence>
<comment type="caution">
    <text evidence="2">The sequence shown here is derived from an EMBL/GenBank/DDBJ whole genome shotgun (WGS) entry which is preliminary data.</text>
</comment>
<evidence type="ECO:0008006" key="4">
    <source>
        <dbReference type="Google" id="ProtNLM"/>
    </source>
</evidence>
<evidence type="ECO:0000313" key="3">
    <source>
        <dbReference type="Proteomes" id="UP001235840"/>
    </source>
</evidence>
<feature type="region of interest" description="Disordered" evidence="1">
    <location>
        <begin position="1"/>
        <end position="98"/>
    </location>
</feature>
<dbReference type="Proteomes" id="UP001235840">
    <property type="component" value="Unassembled WGS sequence"/>
</dbReference>
<dbReference type="RefSeq" id="WP_307389672.1">
    <property type="nucleotide sequence ID" value="NZ_BAAADK010000009.1"/>
</dbReference>
<organism evidence="2 3">
    <name type="scientific">Caldalkalibacillus horti</name>
    <dbReference type="NCBI Taxonomy" id="77523"/>
    <lineage>
        <taxon>Bacteria</taxon>
        <taxon>Bacillati</taxon>
        <taxon>Bacillota</taxon>
        <taxon>Bacilli</taxon>
        <taxon>Bacillales</taxon>
        <taxon>Bacillaceae</taxon>
        <taxon>Caldalkalibacillus</taxon>
    </lineage>
</organism>
<reference evidence="2 3" key="1">
    <citation type="submission" date="2023-07" db="EMBL/GenBank/DDBJ databases">
        <title>Genomic Encyclopedia of Type Strains, Phase IV (KMG-IV): sequencing the most valuable type-strain genomes for metagenomic binning, comparative biology and taxonomic classification.</title>
        <authorList>
            <person name="Goeker M."/>
        </authorList>
    </citation>
    <scope>NUCLEOTIDE SEQUENCE [LARGE SCALE GENOMIC DNA]</scope>
    <source>
        <strain evidence="2 3">DSM 12751</strain>
    </source>
</reference>
<evidence type="ECO:0000313" key="2">
    <source>
        <dbReference type="EMBL" id="MDQ0164284.1"/>
    </source>
</evidence>